<dbReference type="AlphaFoldDB" id="A0A368S6E0"/>
<evidence type="ECO:0000256" key="7">
    <source>
        <dbReference type="PROSITE-ProRule" id="PRU00042"/>
    </source>
</evidence>
<evidence type="ECO:0000256" key="2">
    <source>
        <dbReference type="ARBA" id="ARBA00022737"/>
    </source>
</evidence>
<dbReference type="OrthoDB" id="690458at2759"/>
<dbReference type="InterPro" id="IPR013087">
    <property type="entry name" value="Znf_C2H2_type"/>
</dbReference>
<evidence type="ECO:0000256" key="1">
    <source>
        <dbReference type="ARBA" id="ARBA00022723"/>
    </source>
</evidence>
<evidence type="ECO:0000256" key="4">
    <source>
        <dbReference type="ARBA" id="ARBA00022833"/>
    </source>
</evidence>
<name>A0A368S6E0_SETIT</name>
<dbReference type="PANTHER" id="PTHR45988">
    <property type="entry name" value="C2H2 TYPE ZINC FINGER TRANSCRIPTION FACTOR FAMILY-RELATED"/>
    <property type="match status" value="1"/>
</dbReference>
<dbReference type="Pfam" id="PF13912">
    <property type="entry name" value="zf-C2H2_6"/>
    <property type="match status" value="3"/>
</dbReference>
<evidence type="ECO:0000256" key="8">
    <source>
        <dbReference type="SAM" id="MobiDB-lite"/>
    </source>
</evidence>
<gene>
    <name evidence="10" type="ORF">SETIT_8G105500v2</name>
</gene>
<dbReference type="PROSITE" id="PS00028">
    <property type="entry name" value="ZINC_FINGER_C2H2_1"/>
    <property type="match status" value="1"/>
</dbReference>
<reference evidence="10" key="1">
    <citation type="journal article" date="2012" name="Nat. Biotechnol.">
        <title>Reference genome sequence of the model plant Setaria.</title>
        <authorList>
            <person name="Bennetzen J.L."/>
            <person name="Schmutz J."/>
            <person name="Wang H."/>
            <person name="Percifield R."/>
            <person name="Hawkins J."/>
            <person name="Pontaroli A.C."/>
            <person name="Estep M."/>
            <person name="Feng L."/>
            <person name="Vaughn J.N."/>
            <person name="Grimwood J."/>
            <person name="Jenkins J."/>
            <person name="Barry K."/>
            <person name="Lindquist E."/>
            <person name="Hellsten U."/>
            <person name="Deshpande S."/>
            <person name="Wang X."/>
            <person name="Wu X."/>
            <person name="Mitros T."/>
            <person name="Triplett J."/>
            <person name="Yang X."/>
            <person name="Ye C.Y."/>
            <person name="Mauro-Herrera M."/>
            <person name="Wang L."/>
            <person name="Li P."/>
            <person name="Sharma M."/>
            <person name="Sharma R."/>
            <person name="Ronald P.C."/>
            <person name="Panaud O."/>
            <person name="Kellogg E.A."/>
            <person name="Brutnell T.P."/>
            <person name="Doust A.N."/>
            <person name="Tuskan G.A."/>
            <person name="Rokhsar D."/>
            <person name="Devos K.M."/>
        </authorList>
    </citation>
    <scope>NUCLEOTIDE SEQUENCE [LARGE SCALE GENOMIC DNA]</scope>
    <source>
        <strain evidence="10">Yugu1</strain>
    </source>
</reference>
<dbReference type="SMART" id="SM00355">
    <property type="entry name" value="ZnF_C2H2"/>
    <property type="match status" value="3"/>
</dbReference>
<dbReference type="EMBL" id="CM003535">
    <property type="protein sequence ID" value="RCV37977.1"/>
    <property type="molecule type" value="Genomic_DNA"/>
</dbReference>
<dbReference type="SUPFAM" id="SSF57667">
    <property type="entry name" value="beta-beta-alpha zinc fingers"/>
    <property type="match status" value="1"/>
</dbReference>
<evidence type="ECO:0000313" key="10">
    <source>
        <dbReference type="EMBL" id="RCV37977.1"/>
    </source>
</evidence>
<dbReference type="PANTHER" id="PTHR45988:SF57">
    <property type="entry name" value="OS06G0304200 PROTEIN"/>
    <property type="match status" value="1"/>
</dbReference>
<protein>
    <recommendedName>
        <fullName evidence="9">C2H2-type domain-containing protein</fullName>
    </recommendedName>
</protein>
<evidence type="ECO:0000259" key="9">
    <source>
        <dbReference type="PROSITE" id="PS50157"/>
    </source>
</evidence>
<keyword evidence="5" id="KW-0805">Transcription regulation</keyword>
<evidence type="ECO:0000256" key="6">
    <source>
        <dbReference type="ARBA" id="ARBA00023163"/>
    </source>
</evidence>
<proteinExistence type="predicted"/>
<dbReference type="GO" id="GO:0003700">
    <property type="term" value="F:DNA-binding transcription factor activity"/>
    <property type="evidence" value="ECO:0007669"/>
    <property type="project" value="InterPro"/>
</dbReference>
<keyword evidence="2" id="KW-0677">Repeat</keyword>
<accession>A0A368S6E0</accession>
<dbReference type="InterPro" id="IPR044653">
    <property type="entry name" value="AZF1/2/3-like"/>
</dbReference>
<dbReference type="GO" id="GO:0008270">
    <property type="term" value="F:zinc ion binding"/>
    <property type="evidence" value="ECO:0007669"/>
    <property type="project" value="UniProtKB-KW"/>
</dbReference>
<keyword evidence="3 7" id="KW-0863">Zinc-finger</keyword>
<reference evidence="10" key="2">
    <citation type="submission" date="2015-07" db="EMBL/GenBank/DDBJ databases">
        <authorList>
            <person name="Noorani M."/>
        </authorList>
    </citation>
    <scope>NUCLEOTIDE SEQUENCE</scope>
    <source>
        <strain evidence="10">Yugu1</strain>
    </source>
</reference>
<dbReference type="Gene3D" id="3.30.160.60">
    <property type="entry name" value="Classic Zinc Finger"/>
    <property type="match status" value="1"/>
</dbReference>
<dbReference type="InterPro" id="IPR036236">
    <property type="entry name" value="Znf_C2H2_sf"/>
</dbReference>
<keyword evidence="6" id="KW-0804">Transcription</keyword>
<feature type="compositionally biased region" description="Basic and acidic residues" evidence="8">
    <location>
        <begin position="1"/>
        <end position="16"/>
    </location>
</feature>
<organism evidence="10">
    <name type="scientific">Setaria italica</name>
    <name type="common">Foxtail millet</name>
    <name type="synonym">Panicum italicum</name>
    <dbReference type="NCBI Taxonomy" id="4555"/>
    <lineage>
        <taxon>Eukaryota</taxon>
        <taxon>Viridiplantae</taxon>
        <taxon>Streptophyta</taxon>
        <taxon>Embryophyta</taxon>
        <taxon>Tracheophyta</taxon>
        <taxon>Spermatophyta</taxon>
        <taxon>Magnoliopsida</taxon>
        <taxon>Liliopsida</taxon>
        <taxon>Poales</taxon>
        <taxon>Poaceae</taxon>
        <taxon>PACMAD clade</taxon>
        <taxon>Panicoideae</taxon>
        <taxon>Panicodae</taxon>
        <taxon>Paniceae</taxon>
        <taxon>Cenchrinae</taxon>
        <taxon>Setaria</taxon>
    </lineage>
</organism>
<dbReference type="PROSITE" id="PS50157">
    <property type="entry name" value="ZINC_FINGER_C2H2_2"/>
    <property type="match status" value="1"/>
</dbReference>
<keyword evidence="1" id="KW-0479">Metal-binding</keyword>
<keyword evidence="4" id="KW-0862">Zinc</keyword>
<evidence type="ECO:0000256" key="5">
    <source>
        <dbReference type="ARBA" id="ARBA00023015"/>
    </source>
</evidence>
<dbReference type="STRING" id="4555.A0A368S6E0"/>
<evidence type="ECO:0000256" key="3">
    <source>
        <dbReference type="ARBA" id="ARBA00022771"/>
    </source>
</evidence>
<feature type="region of interest" description="Disordered" evidence="8">
    <location>
        <begin position="1"/>
        <end position="39"/>
    </location>
</feature>
<feature type="domain" description="C2H2-type" evidence="9">
    <location>
        <begin position="258"/>
        <end position="285"/>
    </location>
</feature>
<sequence>MDKRMHEVRSSDRENASDPFDNFEINSDRNVIPSLGQPQITNMESSGEISILENVKMANLDQGINRAVMVGNSTTCGKSFEKIGSLHGHMGSHGREGYKHMRMMAEQPIPVDASQPTVVSLPVPKKKKKRKLKHILEPSRALVEMSMAPVCHPKFGTATTDLSASVTFSSDAHSSGETAETREVAEFLTTLVERIRKDTVKVPSPPATEGFVCCNKTFYSTHALGGHMSIHNKRKNTLLEDGSAGSSSGSGQRCTSKHVCSKCNKSFPTGQSLGGHKRKHYYEEYKMISPADGNMKPPIPLPHETVPSSVLAVLPTVENMKPPQLPLASDAVQQSQQAHRLGNET</sequence>